<name>A0A177YJ63_9NOCA</name>
<dbReference type="Pfam" id="PF04954">
    <property type="entry name" value="SIP"/>
    <property type="match status" value="1"/>
</dbReference>
<sequence length="238" mass="26283">MSKGVEGIIMKAWRAENYKLTVTYVEPVTDKYIRIGFSGDGVLAAHPVHPTQWIRLWFDDGTGKERQRGYTLVRQDPAADTFAVEFALHYGPASKWAENAQVGDILDASVIGKSAGSSNFSIPNPMPQEFVLFGDTASLPAINSILDAIGDTPARVWLEWQFESDTTLPVHAGDAHQVTWLERVDDGRLLREAAESLSPAPGTFAWVACDARSTRSIVKTFKDRGLAKESIKAQAYWK</sequence>
<evidence type="ECO:0000313" key="2">
    <source>
        <dbReference type="EMBL" id="OAK55602.1"/>
    </source>
</evidence>
<dbReference type="EMBL" id="LVHI01000009">
    <property type="protein sequence ID" value="OAK55602.1"/>
    <property type="molecule type" value="Genomic_DNA"/>
</dbReference>
<feature type="domain" description="FAD-binding FR-type" evidence="1">
    <location>
        <begin position="15"/>
        <end position="123"/>
    </location>
</feature>
<dbReference type="PANTHER" id="PTHR30157">
    <property type="entry name" value="FERRIC REDUCTASE, NADPH-DEPENDENT"/>
    <property type="match status" value="1"/>
</dbReference>
<dbReference type="CDD" id="cd06193">
    <property type="entry name" value="siderophore_interacting"/>
    <property type="match status" value="1"/>
</dbReference>
<organism evidence="2 3">
    <name type="scientific">Rhodococcoides kyotonense</name>
    <dbReference type="NCBI Taxonomy" id="398843"/>
    <lineage>
        <taxon>Bacteria</taxon>
        <taxon>Bacillati</taxon>
        <taxon>Actinomycetota</taxon>
        <taxon>Actinomycetes</taxon>
        <taxon>Mycobacteriales</taxon>
        <taxon>Nocardiaceae</taxon>
        <taxon>Rhodococcoides</taxon>
    </lineage>
</organism>
<dbReference type="Pfam" id="PF08021">
    <property type="entry name" value="FAD_binding_9"/>
    <property type="match status" value="1"/>
</dbReference>
<reference evidence="2 3" key="1">
    <citation type="submission" date="2016-03" db="EMBL/GenBank/DDBJ databases">
        <title>Genome sequence of Rhodococcus kyotonensis KB10.</title>
        <authorList>
            <person name="Jeong H."/>
            <person name="Hong C.E."/>
            <person name="Jo S.H."/>
            <person name="Park J.M."/>
        </authorList>
    </citation>
    <scope>NUCLEOTIDE SEQUENCE [LARGE SCALE GENOMIC DNA]</scope>
    <source>
        <strain evidence="2 3">KB10</strain>
    </source>
</reference>
<gene>
    <name evidence="2" type="ORF">A3K89_19860</name>
</gene>
<dbReference type="Gene3D" id="2.40.30.10">
    <property type="entry name" value="Translation factors"/>
    <property type="match status" value="1"/>
</dbReference>
<dbReference type="InterPro" id="IPR039261">
    <property type="entry name" value="FNR_nucleotide-bd"/>
</dbReference>
<protein>
    <submittedName>
        <fullName evidence="2">NADPH-dependent ferric siderophore reductase</fullName>
    </submittedName>
</protein>
<dbReference type="Proteomes" id="UP000077519">
    <property type="component" value="Unassembled WGS sequence"/>
</dbReference>
<dbReference type="PANTHER" id="PTHR30157:SF0">
    <property type="entry name" value="NADPH-DEPENDENT FERRIC-CHELATE REDUCTASE"/>
    <property type="match status" value="1"/>
</dbReference>
<proteinExistence type="predicted"/>
<dbReference type="SUPFAM" id="SSF63380">
    <property type="entry name" value="Riboflavin synthase domain-like"/>
    <property type="match status" value="1"/>
</dbReference>
<comment type="caution">
    <text evidence="2">The sequence shown here is derived from an EMBL/GenBank/DDBJ whole genome shotgun (WGS) entry which is preliminary data.</text>
</comment>
<dbReference type="InterPro" id="IPR013113">
    <property type="entry name" value="SIP_FAD-bd"/>
</dbReference>
<evidence type="ECO:0000313" key="3">
    <source>
        <dbReference type="Proteomes" id="UP000077519"/>
    </source>
</evidence>
<dbReference type="RefSeq" id="WP_068423620.1">
    <property type="nucleotide sequence ID" value="NZ_LVHI01000009.1"/>
</dbReference>
<evidence type="ECO:0000259" key="1">
    <source>
        <dbReference type="PROSITE" id="PS51384"/>
    </source>
</evidence>
<keyword evidence="3" id="KW-1185">Reference proteome</keyword>
<dbReference type="InterPro" id="IPR007037">
    <property type="entry name" value="SIP_rossman_dom"/>
</dbReference>
<dbReference type="AlphaFoldDB" id="A0A177YJ63"/>
<dbReference type="InterPro" id="IPR039374">
    <property type="entry name" value="SIP_fam"/>
</dbReference>
<dbReference type="Gene3D" id="3.40.50.80">
    <property type="entry name" value="Nucleotide-binding domain of ferredoxin-NADP reductase (FNR) module"/>
    <property type="match status" value="1"/>
</dbReference>
<dbReference type="GO" id="GO:0016491">
    <property type="term" value="F:oxidoreductase activity"/>
    <property type="evidence" value="ECO:0007669"/>
    <property type="project" value="InterPro"/>
</dbReference>
<dbReference type="PROSITE" id="PS51384">
    <property type="entry name" value="FAD_FR"/>
    <property type="match status" value="1"/>
</dbReference>
<dbReference type="InterPro" id="IPR017927">
    <property type="entry name" value="FAD-bd_FR_type"/>
</dbReference>
<dbReference type="InterPro" id="IPR017938">
    <property type="entry name" value="Riboflavin_synthase-like_b-brl"/>
</dbReference>
<accession>A0A177YJ63</accession>